<name>A0ABV3SH38_9HYPH</name>
<keyword evidence="2" id="KW-1133">Transmembrane helix</keyword>
<gene>
    <name evidence="4" type="ORF">ABGN05_10435</name>
</gene>
<organism evidence="4 5">
    <name type="scientific">Aquibium pacificus</name>
    <dbReference type="NCBI Taxonomy" id="3153579"/>
    <lineage>
        <taxon>Bacteria</taxon>
        <taxon>Pseudomonadati</taxon>
        <taxon>Pseudomonadota</taxon>
        <taxon>Alphaproteobacteria</taxon>
        <taxon>Hyphomicrobiales</taxon>
        <taxon>Phyllobacteriaceae</taxon>
        <taxon>Aquibium</taxon>
    </lineage>
</organism>
<keyword evidence="2" id="KW-0472">Membrane</keyword>
<reference evidence="4 5" key="1">
    <citation type="submission" date="2024-05" db="EMBL/GenBank/DDBJ databases">
        <authorList>
            <person name="Jiang F."/>
        </authorList>
    </citation>
    <scope>NUCLEOTIDE SEQUENCE [LARGE SCALE GENOMIC DNA]</scope>
    <source>
        <strain evidence="4 5">LZ166</strain>
    </source>
</reference>
<sequence length="280" mass="29205">MRIDDLSGRRLRSLLVALLLLLPVLALAAPFPALTGRVVDQAGIIDAAAEAALVARLQAFEEKSSDQIVVATIGSLDGEAIEPFANRLFRAWGLGQAGEDNGILLLVAPNDRKMRIEVGYGLEGTLTDLHSKLIIEDTMVPAFRAGDFSGGISRAVDDIILVLEGNAAELEARAERNRKEEEGIPIEVVIFLVIWGTLFFGSFAFAIGARLFGRRIGPGRYRWLGMDFTYGGSGSSGRRRSGGGWVGGSSGSGWSSGSSSGGGFSGGGGSSGGGGASGSW</sequence>
<evidence type="ECO:0000256" key="1">
    <source>
        <dbReference type="SAM" id="MobiDB-lite"/>
    </source>
</evidence>
<feature type="transmembrane region" description="Helical" evidence="2">
    <location>
        <begin position="188"/>
        <end position="212"/>
    </location>
</feature>
<evidence type="ECO:0000256" key="2">
    <source>
        <dbReference type="SAM" id="Phobius"/>
    </source>
</evidence>
<feature type="compositionally biased region" description="Gly residues" evidence="1">
    <location>
        <begin position="259"/>
        <end position="280"/>
    </location>
</feature>
<evidence type="ECO:0000259" key="3">
    <source>
        <dbReference type="Pfam" id="PF04536"/>
    </source>
</evidence>
<evidence type="ECO:0000313" key="5">
    <source>
        <dbReference type="Proteomes" id="UP001556692"/>
    </source>
</evidence>
<feature type="domain" description="TPM" evidence="3">
    <location>
        <begin position="38"/>
        <end position="160"/>
    </location>
</feature>
<proteinExistence type="predicted"/>
<dbReference type="Gene3D" id="3.10.310.50">
    <property type="match status" value="1"/>
</dbReference>
<dbReference type="InterPro" id="IPR007621">
    <property type="entry name" value="TPM_dom"/>
</dbReference>
<keyword evidence="2" id="KW-0812">Transmembrane</keyword>
<protein>
    <submittedName>
        <fullName evidence="4">YgcG family protein</fullName>
    </submittedName>
</protein>
<feature type="compositionally biased region" description="Gly residues" evidence="1">
    <location>
        <begin position="242"/>
        <end position="251"/>
    </location>
</feature>
<keyword evidence="5" id="KW-1185">Reference proteome</keyword>
<feature type="region of interest" description="Disordered" evidence="1">
    <location>
        <begin position="233"/>
        <end position="280"/>
    </location>
</feature>
<dbReference type="RefSeq" id="WP_367953948.1">
    <property type="nucleotide sequence ID" value="NZ_JBDPGJ010000002.1"/>
</dbReference>
<dbReference type="PANTHER" id="PTHR30373">
    <property type="entry name" value="UPF0603 PROTEIN YGCG"/>
    <property type="match status" value="1"/>
</dbReference>
<accession>A0ABV3SH38</accession>
<dbReference type="PANTHER" id="PTHR30373:SF2">
    <property type="entry name" value="UPF0603 PROTEIN YGCG"/>
    <property type="match status" value="1"/>
</dbReference>
<dbReference type="Proteomes" id="UP001556692">
    <property type="component" value="Unassembled WGS sequence"/>
</dbReference>
<dbReference type="Pfam" id="PF04536">
    <property type="entry name" value="TPM_phosphatase"/>
    <property type="match status" value="1"/>
</dbReference>
<evidence type="ECO:0000313" key="4">
    <source>
        <dbReference type="EMBL" id="MEX0406080.1"/>
    </source>
</evidence>
<dbReference type="EMBL" id="JBDPGJ010000002">
    <property type="protein sequence ID" value="MEX0406080.1"/>
    <property type="molecule type" value="Genomic_DNA"/>
</dbReference>
<comment type="caution">
    <text evidence="4">The sequence shown here is derived from an EMBL/GenBank/DDBJ whole genome shotgun (WGS) entry which is preliminary data.</text>
</comment>